<protein>
    <submittedName>
        <fullName evidence="2">Uncharacterized protein</fullName>
    </submittedName>
</protein>
<dbReference type="Gramene" id="OGLUM03G27560.1">
    <property type="protein sequence ID" value="OGLUM03G27560.1"/>
    <property type="gene ID" value="OGLUM03G27560"/>
</dbReference>
<feature type="compositionally biased region" description="Basic and acidic residues" evidence="1">
    <location>
        <begin position="1"/>
        <end position="21"/>
    </location>
</feature>
<evidence type="ECO:0000313" key="3">
    <source>
        <dbReference type="Proteomes" id="UP000026961"/>
    </source>
</evidence>
<name>A0A0D9ZAT3_9ORYZ</name>
<dbReference type="Proteomes" id="UP000026961">
    <property type="component" value="Chromosome 3"/>
</dbReference>
<feature type="region of interest" description="Disordered" evidence="1">
    <location>
        <begin position="1"/>
        <end position="49"/>
    </location>
</feature>
<reference evidence="2" key="1">
    <citation type="submission" date="2015-04" db="UniProtKB">
        <authorList>
            <consortium name="EnsemblPlants"/>
        </authorList>
    </citation>
    <scope>IDENTIFICATION</scope>
</reference>
<reference evidence="2" key="2">
    <citation type="submission" date="2018-05" db="EMBL/GenBank/DDBJ databases">
        <title>OgluRS3 (Oryza glumaepatula Reference Sequence Version 3).</title>
        <authorList>
            <person name="Zhang J."/>
            <person name="Kudrna D."/>
            <person name="Lee S."/>
            <person name="Talag J."/>
            <person name="Welchert J."/>
            <person name="Wing R.A."/>
        </authorList>
    </citation>
    <scope>NUCLEOTIDE SEQUENCE [LARGE SCALE GENOMIC DNA]</scope>
</reference>
<proteinExistence type="predicted"/>
<dbReference type="HOGENOM" id="CLU_2458420_0_0_1"/>
<evidence type="ECO:0000313" key="2">
    <source>
        <dbReference type="EnsemblPlants" id="OGLUM03G27560.1"/>
    </source>
</evidence>
<dbReference type="EnsemblPlants" id="OGLUM03G27560.1">
    <property type="protein sequence ID" value="OGLUM03G27560.1"/>
    <property type="gene ID" value="OGLUM03G27560"/>
</dbReference>
<dbReference type="AlphaFoldDB" id="A0A0D9ZAT3"/>
<organism evidence="2">
    <name type="scientific">Oryza glumipatula</name>
    <dbReference type="NCBI Taxonomy" id="40148"/>
    <lineage>
        <taxon>Eukaryota</taxon>
        <taxon>Viridiplantae</taxon>
        <taxon>Streptophyta</taxon>
        <taxon>Embryophyta</taxon>
        <taxon>Tracheophyta</taxon>
        <taxon>Spermatophyta</taxon>
        <taxon>Magnoliopsida</taxon>
        <taxon>Liliopsida</taxon>
        <taxon>Poales</taxon>
        <taxon>Poaceae</taxon>
        <taxon>BOP clade</taxon>
        <taxon>Oryzoideae</taxon>
        <taxon>Oryzeae</taxon>
        <taxon>Oryzinae</taxon>
        <taxon>Oryza</taxon>
    </lineage>
</organism>
<keyword evidence="3" id="KW-1185">Reference proteome</keyword>
<accession>A0A0D9ZAT3</accession>
<evidence type="ECO:0000256" key="1">
    <source>
        <dbReference type="SAM" id="MobiDB-lite"/>
    </source>
</evidence>
<feature type="compositionally biased region" description="Basic and acidic residues" evidence="1">
    <location>
        <begin position="35"/>
        <end position="49"/>
    </location>
</feature>
<sequence>MKRERLVAPKARERVSEREADQQAPAKRVRLPAPKPREGVRSMAERDDAVRTAEHQVMRATADAHEEHGGGAAIDASCDHHHLSIHGEE</sequence>